<gene>
    <name evidence="1" type="ORF">H6P81_008887</name>
</gene>
<comment type="caution">
    <text evidence="1">The sequence shown here is derived from an EMBL/GenBank/DDBJ whole genome shotgun (WGS) entry which is preliminary data.</text>
</comment>
<sequence length="234" mass="26012">MDGVTRSRCRREGLEHGDPINSLCSLLCRVKRSRSSMMAPKNLKIVAGRHCNRTSLSPRTANWIKILVRGGPPLSIRLRHKSVIRLADVSKRVDQSLSATCRISGGLAGGAGRKVFPRPLVRFENGTDHVLTRREDNVLHALTHQADPFFRRGCSIPFSAAIRPATGSHMGLGIILIDIRFISSLNSRLSFRFHLPFDTIHISSSNPQLTLLSRFCFTACSYRVNAVAAVRLLY</sequence>
<accession>A0AAV7EMI2</accession>
<proteinExistence type="predicted"/>
<evidence type="ECO:0000313" key="2">
    <source>
        <dbReference type="Proteomes" id="UP000825729"/>
    </source>
</evidence>
<dbReference type="EMBL" id="JAINDJ010000004">
    <property type="protein sequence ID" value="KAG9448922.1"/>
    <property type="molecule type" value="Genomic_DNA"/>
</dbReference>
<dbReference type="Proteomes" id="UP000825729">
    <property type="component" value="Unassembled WGS sequence"/>
</dbReference>
<name>A0AAV7EMI2_ARIFI</name>
<reference evidence="1 2" key="1">
    <citation type="submission" date="2021-07" db="EMBL/GenBank/DDBJ databases">
        <title>The Aristolochia fimbriata genome: insights into angiosperm evolution, floral development and chemical biosynthesis.</title>
        <authorList>
            <person name="Jiao Y."/>
        </authorList>
    </citation>
    <scope>NUCLEOTIDE SEQUENCE [LARGE SCALE GENOMIC DNA]</scope>
    <source>
        <strain evidence="1">IBCAS-2021</strain>
        <tissue evidence="1">Leaf</tissue>
    </source>
</reference>
<dbReference type="AlphaFoldDB" id="A0AAV7EMI2"/>
<protein>
    <submittedName>
        <fullName evidence="1">Uncharacterized protein</fullName>
    </submittedName>
</protein>
<keyword evidence="2" id="KW-1185">Reference proteome</keyword>
<organism evidence="1 2">
    <name type="scientific">Aristolochia fimbriata</name>
    <name type="common">White veined hardy Dutchman's pipe vine</name>
    <dbReference type="NCBI Taxonomy" id="158543"/>
    <lineage>
        <taxon>Eukaryota</taxon>
        <taxon>Viridiplantae</taxon>
        <taxon>Streptophyta</taxon>
        <taxon>Embryophyta</taxon>
        <taxon>Tracheophyta</taxon>
        <taxon>Spermatophyta</taxon>
        <taxon>Magnoliopsida</taxon>
        <taxon>Magnoliidae</taxon>
        <taxon>Piperales</taxon>
        <taxon>Aristolochiaceae</taxon>
        <taxon>Aristolochia</taxon>
    </lineage>
</organism>
<evidence type="ECO:0000313" key="1">
    <source>
        <dbReference type="EMBL" id="KAG9448922.1"/>
    </source>
</evidence>